<organism>
    <name type="scientific">Ixodes scapularis</name>
    <name type="common">Black-legged tick</name>
    <name type="synonym">Deer tick</name>
    <dbReference type="NCBI Taxonomy" id="6945"/>
    <lineage>
        <taxon>Eukaryota</taxon>
        <taxon>Metazoa</taxon>
        <taxon>Ecdysozoa</taxon>
        <taxon>Arthropoda</taxon>
        <taxon>Chelicerata</taxon>
        <taxon>Arachnida</taxon>
        <taxon>Acari</taxon>
        <taxon>Parasitiformes</taxon>
        <taxon>Ixodida</taxon>
        <taxon>Ixodoidea</taxon>
        <taxon>Ixodidae</taxon>
        <taxon>Ixodinae</taxon>
        <taxon>Ixodes</taxon>
    </lineage>
</organism>
<dbReference type="EMBL" id="DS952555">
    <property type="protein sequence ID" value="EEC19000.1"/>
    <property type="molecule type" value="Genomic_DNA"/>
</dbReference>
<dbReference type="EnsemblMetazoa" id="ISCW013568-RA">
    <property type="protein sequence ID" value="ISCW013568-PA"/>
    <property type="gene ID" value="ISCW013568"/>
</dbReference>
<dbReference type="InParanoid" id="B7QJH8"/>
<evidence type="ECO:0000256" key="1">
    <source>
        <dbReference type="SAM" id="MobiDB-lite"/>
    </source>
</evidence>
<dbReference type="VEuPathDB" id="VectorBase:ISCI013568"/>
<name>B7QJH8_IXOSC</name>
<reference evidence="2 4" key="1">
    <citation type="submission" date="2008-03" db="EMBL/GenBank/DDBJ databases">
        <title>Annotation of Ixodes scapularis.</title>
        <authorList>
            <consortium name="Ixodes scapularis Genome Project Consortium"/>
            <person name="Caler E."/>
            <person name="Hannick L.I."/>
            <person name="Bidwell S."/>
            <person name="Joardar V."/>
            <person name="Thiagarajan M."/>
            <person name="Amedeo P."/>
            <person name="Galinsky K.J."/>
            <person name="Schobel S."/>
            <person name="Inman J."/>
            <person name="Hostetler J."/>
            <person name="Miller J."/>
            <person name="Hammond M."/>
            <person name="Megy K."/>
            <person name="Lawson D."/>
            <person name="Kodira C."/>
            <person name="Sutton G."/>
            <person name="Meyer J."/>
            <person name="Hill C.A."/>
            <person name="Birren B."/>
            <person name="Nene V."/>
            <person name="Collins F."/>
            <person name="Alarcon-Chaidez F."/>
            <person name="Wikel S."/>
            <person name="Strausberg R."/>
        </authorList>
    </citation>
    <scope>NUCLEOTIDE SEQUENCE [LARGE SCALE GENOMIC DNA]</scope>
    <source>
        <strain evidence="4">Wikel</strain>
        <strain evidence="2">Wikel colony</strain>
    </source>
</reference>
<keyword evidence="4" id="KW-1185">Reference proteome</keyword>
<dbReference type="EMBL" id="ABJB010981256">
    <property type="status" value="NOT_ANNOTATED_CDS"/>
    <property type="molecule type" value="Genomic_DNA"/>
</dbReference>
<sequence length="78" mass="8769">MSFCSITDSRRKVKDLHAKFPTLRQATLVRPNVKGAQVHYGECAYVKASGLPVTRMPQGTKSWKHTHRGLYQTTAEPV</sequence>
<dbReference type="HOGENOM" id="CLU_2624762_0_0_1"/>
<evidence type="ECO:0000313" key="3">
    <source>
        <dbReference type="EnsemblMetazoa" id="ISCW013568-PA"/>
    </source>
</evidence>
<dbReference type="Proteomes" id="UP000001555">
    <property type="component" value="Unassembled WGS sequence"/>
</dbReference>
<gene>
    <name evidence="2" type="ORF">IscW_ISCW013568</name>
</gene>
<evidence type="ECO:0000313" key="4">
    <source>
        <dbReference type="Proteomes" id="UP000001555"/>
    </source>
</evidence>
<accession>B7QJH8</accession>
<dbReference type="PaxDb" id="6945-B7QJH8"/>
<feature type="region of interest" description="Disordered" evidence="1">
    <location>
        <begin position="56"/>
        <end position="78"/>
    </location>
</feature>
<proteinExistence type="predicted"/>
<protein>
    <submittedName>
        <fullName evidence="2 3">Uncharacterized protein</fullName>
    </submittedName>
</protein>
<evidence type="ECO:0000313" key="2">
    <source>
        <dbReference type="EMBL" id="EEC19000.1"/>
    </source>
</evidence>
<dbReference type="AlphaFoldDB" id="B7QJH8"/>
<dbReference type="VEuPathDB" id="VectorBase:ISCW013568"/>
<reference evidence="3" key="2">
    <citation type="submission" date="2020-05" db="UniProtKB">
        <authorList>
            <consortium name="EnsemblMetazoa"/>
        </authorList>
    </citation>
    <scope>IDENTIFICATION</scope>
    <source>
        <strain evidence="3">wikel</strain>
    </source>
</reference>